<dbReference type="InterPro" id="IPR025902">
    <property type="entry name" value="LssY-like-C_dom"/>
</dbReference>
<dbReference type="Proteomes" id="UP000319908">
    <property type="component" value="Unassembled WGS sequence"/>
</dbReference>
<keyword evidence="1" id="KW-0812">Transmembrane</keyword>
<keyword evidence="1" id="KW-0472">Membrane</keyword>
<gene>
    <name evidence="3" type="ORF">Poly21_40820</name>
</gene>
<accession>A0A5C6C116</accession>
<evidence type="ECO:0000313" key="4">
    <source>
        <dbReference type="Proteomes" id="UP000319908"/>
    </source>
</evidence>
<dbReference type="RefSeq" id="WP_146408418.1">
    <property type="nucleotide sequence ID" value="NZ_SJPU01000002.1"/>
</dbReference>
<proteinExistence type="predicted"/>
<evidence type="ECO:0000313" key="3">
    <source>
        <dbReference type="EMBL" id="TWU16874.1"/>
    </source>
</evidence>
<protein>
    <recommendedName>
        <fullName evidence="2">LssY-like C-terminal domain-containing protein</fullName>
    </recommendedName>
</protein>
<comment type="caution">
    <text evidence="3">The sequence shown here is derived from an EMBL/GenBank/DDBJ whole genome shotgun (WGS) entry which is preliminary data.</text>
</comment>
<feature type="transmembrane region" description="Helical" evidence="1">
    <location>
        <begin position="21"/>
        <end position="41"/>
    </location>
</feature>
<dbReference type="Pfam" id="PF14067">
    <property type="entry name" value="LssY_C"/>
    <property type="match status" value="1"/>
</dbReference>
<dbReference type="OrthoDB" id="3725455at2"/>
<reference evidence="3 4" key="1">
    <citation type="journal article" date="2020" name="Antonie Van Leeuwenhoek">
        <title>Rhodopirellula heiligendammensis sp. nov., Rhodopirellula pilleata sp. nov., and Rhodopirellula solitaria sp. nov. isolated from natural or artificial marine surfaces in Northern Germany and California, USA, and emended description of the genus Rhodopirellula.</title>
        <authorList>
            <person name="Kallscheuer N."/>
            <person name="Wiegand S."/>
            <person name="Jogler M."/>
            <person name="Boedeker C."/>
            <person name="Peeters S.H."/>
            <person name="Rast P."/>
            <person name="Heuer A."/>
            <person name="Jetten M.S.M."/>
            <person name="Rohde M."/>
            <person name="Jogler C."/>
        </authorList>
    </citation>
    <scope>NUCLEOTIDE SEQUENCE [LARGE SCALE GENOMIC DNA]</scope>
    <source>
        <strain evidence="3 4">Poly21</strain>
    </source>
</reference>
<sequence length="251" mass="28088">MNEESEPAQSTRLKRSRVFRLLVGIVLLWAVLAYFLLPLIWEGYARIDPALDDVPRITETGDHHPGDPLNVELIGTELELKAIMQAADWYTAAALGIKSDVDIAADTILSRPDDSAPVSSLYLFGRKEDLAFEQPVGDNPRHRHHVRLWKMEHLSEDGRPKWIGSAVYDERVGLSRTTGQITHVTAPDVDVERDYLFECLEKTGDLESQSIEHGFHKQLSGRNGGGDPWRTDGDLYRGVIKAAELHPETGS</sequence>
<feature type="domain" description="LssY-like C-terminal" evidence="2">
    <location>
        <begin position="53"/>
        <end position="235"/>
    </location>
</feature>
<dbReference type="EMBL" id="SJPU01000002">
    <property type="protein sequence ID" value="TWU16874.1"/>
    <property type="molecule type" value="Genomic_DNA"/>
</dbReference>
<dbReference type="AlphaFoldDB" id="A0A5C6C116"/>
<evidence type="ECO:0000259" key="2">
    <source>
        <dbReference type="Pfam" id="PF14067"/>
    </source>
</evidence>
<evidence type="ECO:0000256" key="1">
    <source>
        <dbReference type="SAM" id="Phobius"/>
    </source>
</evidence>
<keyword evidence="1" id="KW-1133">Transmembrane helix</keyword>
<keyword evidence="4" id="KW-1185">Reference proteome</keyword>
<organism evidence="3 4">
    <name type="scientific">Allorhodopirellula heiligendammensis</name>
    <dbReference type="NCBI Taxonomy" id="2714739"/>
    <lineage>
        <taxon>Bacteria</taxon>
        <taxon>Pseudomonadati</taxon>
        <taxon>Planctomycetota</taxon>
        <taxon>Planctomycetia</taxon>
        <taxon>Pirellulales</taxon>
        <taxon>Pirellulaceae</taxon>
        <taxon>Allorhodopirellula</taxon>
    </lineage>
</organism>
<name>A0A5C6C116_9BACT</name>